<comment type="caution">
    <text evidence="3">The sequence shown here is derived from an EMBL/GenBank/DDBJ whole genome shotgun (WGS) entry which is preliminary data.</text>
</comment>
<proteinExistence type="predicted"/>
<gene>
    <name evidence="3" type="ORF">ABMA27_009727</name>
</gene>
<evidence type="ECO:0000313" key="3">
    <source>
        <dbReference type="EMBL" id="KAL0860320.1"/>
    </source>
</evidence>
<sequence length="601" mass="69614">MVNNIKIVSPSKARKRPNIHHRRKKEKRAKIRYSTDQPPKKPTCGHNSNAYQCSKLNSNDVLFFNRVFYSTNDKIKQDNFILKHVITTNIKRRRPKTGNKPGRLMALKYFIRKKKDKALIPVCKKAFLGILNIKKGRVDGVAKRHYVTGSMAVENRGGDKKSHSYRSRKEAVEKYIQTLQPLEIHHCREKVRERQFLHPELNIKKLWKMYSDQALPGFSVSFSFFRKIFVTRFNIGFGSPRQDVCSTCLQLKEKIKVETNSSEKVKLMTELRIHKLRAKAFFKLLQKEEENEILLSFDCQKNLPLPKIPDQSVYYSRQLYLYNFTIVRGSSRHSLSKDNVYSYTWTEETAHKGSNEICSAVIDCLNKLNTNGIDKIRLMADGCGGQNKNSIVLSALMNWLYSNSQNVQIIEVIFPVTGHSFLPADRVFALTEKQIRKMETILTPEEYMDILKEHATVLRLGLDIPIFDFKTQSKNVLKSTQSFHFQITKCKRFIISLLRGQVKIRGEISYYSDTGVAKTINKRGQSFENYCPENLPIGVPINEAKLTDVRKLLETHFGQDWASLPQLNYYKKVLNSENVIGRPILEEEIDEDDLEEVLSFV</sequence>
<feature type="region of interest" description="Disordered" evidence="1">
    <location>
        <begin position="1"/>
        <end position="46"/>
    </location>
</feature>
<dbReference type="Proteomes" id="UP001549920">
    <property type="component" value="Unassembled WGS sequence"/>
</dbReference>
<dbReference type="EMBL" id="JBEUOH010000025">
    <property type="protein sequence ID" value="KAL0860320.1"/>
    <property type="molecule type" value="Genomic_DNA"/>
</dbReference>
<reference evidence="3 4" key="1">
    <citation type="submission" date="2024-06" db="EMBL/GenBank/DDBJ databases">
        <title>A chromosome-level genome assembly of beet webworm, Loxostege sticticalis.</title>
        <authorList>
            <person name="Zhang Y."/>
        </authorList>
    </citation>
    <scope>NUCLEOTIDE SEQUENCE [LARGE SCALE GENOMIC DNA]</scope>
    <source>
        <strain evidence="3">AQ026</strain>
        <tissue evidence="3">Whole body</tissue>
    </source>
</reference>
<dbReference type="PANTHER" id="PTHR10773:SF19">
    <property type="match status" value="1"/>
</dbReference>
<dbReference type="InterPro" id="IPR057191">
    <property type="entry name" value="DUF7869"/>
</dbReference>
<evidence type="ECO:0000313" key="4">
    <source>
        <dbReference type="Proteomes" id="UP001549920"/>
    </source>
</evidence>
<feature type="compositionally biased region" description="Basic residues" evidence="1">
    <location>
        <begin position="12"/>
        <end position="31"/>
    </location>
</feature>
<keyword evidence="4" id="KW-1185">Reference proteome</keyword>
<dbReference type="PANTHER" id="PTHR10773">
    <property type="entry name" value="DNA-DIRECTED RNA POLYMERASES I, II, AND III SUBUNIT RPABC2"/>
    <property type="match status" value="1"/>
</dbReference>
<protein>
    <recommendedName>
        <fullName evidence="2">DUF7869 domain-containing protein</fullName>
    </recommendedName>
</protein>
<organism evidence="3 4">
    <name type="scientific">Loxostege sticticalis</name>
    <name type="common">Beet webworm moth</name>
    <dbReference type="NCBI Taxonomy" id="481309"/>
    <lineage>
        <taxon>Eukaryota</taxon>
        <taxon>Metazoa</taxon>
        <taxon>Ecdysozoa</taxon>
        <taxon>Arthropoda</taxon>
        <taxon>Hexapoda</taxon>
        <taxon>Insecta</taxon>
        <taxon>Pterygota</taxon>
        <taxon>Neoptera</taxon>
        <taxon>Endopterygota</taxon>
        <taxon>Lepidoptera</taxon>
        <taxon>Glossata</taxon>
        <taxon>Ditrysia</taxon>
        <taxon>Pyraloidea</taxon>
        <taxon>Crambidae</taxon>
        <taxon>Pyraustinae</taxon>
        <taxon>Loxostege</taxon>
    </lineage>
</organism>
<evidence type="ECO:0000259" key="2">
    <source>
        <dbReference type="Pfam" id="PF25273"/>
    </source>
</evidence>
<dbReference type="Pfam" id="PF25273">
    <property type="entry name" value="DUF7869"/>
    <property type="match status" value="1"/>
</dbReference>
<evidence type="ECO:0000256" key="1">
    <source>
        <dbReference type="SAM" id="MobiDB-lite"/>
    </source>
</evidence>
<name>A0ABR3H691_LOXSC</name>
<accession>A0ABR3H691</accession>
<feature type="domain" description="DUF7869" evidence="2">
    <location>
        <begin position="329"/>
        <end position="479"/>
    </location>
</feature>